<feature type="signal peptide" evidence="3">
    <location>
        <begin position="1"/>
        <end position="21"/>
    </location>
</feature>
<evidence type="ECO:0000256" key="2">
    <source>
        <dbReference type="SAM" id="Phobius"/>
    </source>
</evidence>
<feature type="chain" id="PRO_5009258639" description="DNA-directed RNA polymerase subunit N" evidence="3">
    <location>
        <begin position="22"/>
        <end position="122"/>
    </location>
</feature>
<keyword evidence="3" id="KW-0732">Signal</keyword>
<evidence type="ECO:0000256" key="1">
    <source>
        <dbReference type="SAM" id="MobiDB-lite"/>
    </source>
</evidence>
<protein>
    <recommendedName>
        <fullName evidence="6">DNA-directed RNA polymerase subunit N</fullName>
    </recommendedName>
</protein>
<evidence type="ECO:0000313" key="4">
    <source>
        <dbReference type="EMBL" id="SDS32305.1"/>
    </source>
</evidence>
<evidence type="ECO:0000313" key="5">
    <source>
        <dbReference type="Proteomes" id="UP000243904"/>
    </source>
</evidence>
<gene>
    <name evidence="4" type="ORF">SAMN05444158_1700</name>
</gene>
<feature type="compositionally biased region" description="Low complexity" evidence="1">
    <location>
        <begin position="109"/>
        <end position="122"/>
    </location>
</feature>
<reference evidence="5" key="1">
    <citation type="submission" date="2016-10" db="EMBL/GenBank/DDBJ databases">
        <authorList>
            <person name="Varghese N."/>
            <person name="Submissions S."/>
        </authorList>
    </citation>
    <scope>NUCLEOTIDE SEQUENCE [LARGE SCALE GENOMIC DNA]</scope>
    <source>
        <strain evidence="5">GAS369</strain>
    </source>
</reference>
<sequence>MKKTIAVMALALWPVSSGAVAQERAGDAALGALSGAVVLGPIGAVAGAVVGYTAGPSISHSWGTRRSGTARRGRKPAEQDARASMADGQPAPRNQVSPPTATPVPPAAPRAASTAPPVQGLE</sequence>
<proteinExistence type="predicted"/>
<name>A0A1H1R9G4_9BRAD</name>
<dbReference type="RefSeq" id="WP_146686919.1">
    <property type="nucleotide sequence ID" value="NZ_LT629750.1"/>
</dbReference>
<dbReference type="Proteomes" id="UP000243904">
    <property type="component" value="Chromosome I"/>
</dbReference>
<organism evidence="4 5">
    <name type="scientific">Bradyrhizobium canariense</name>
    <dbReference type="NCBI Taxonomy" id="255045"/>
    <lineage>
        <taxon>Bacteria</taxon>
        <taxon>Pseudomonadati</taxon>
        <taxon>Pseudomonadota</taxon>
        <taxon>Alphaproteobacteria</taxon>
        <taxon>Hyphomicrobiales</taxon>
        <taxon>Nitrobacteraceae</taxon>
        <taxon>Bradyrhizobium</taxon>
    </lineage>
</organism>
<keyword evidence="5" id="KW-1185">Reference proteome</keyword>
<feature type="region of interest" description="Disordered" evidence="1">
    <location>
        <begin position="56"/>
        <end position="122"/>
    </location>
</feature>
<evidence type="ECO:0008006" key="6">
    <source>
        <dbReference type="Google" id="ProtNLM"/>
    </source>
</evidence>
<accession>A0A1H1R9G4</accession>
<feature type="transmembrane region" description="Helical" evidence="2">
    <location>
        <begin position="31"/>
        <end position="55"/>
    </location>
</feature>
<keyword evidence="2" id="KW-0812">Transmembrane</keyword>
<dbReference type="AlphaFoldDB" id="A0A1H1R9G4"/>
<keyword evidence="2" id="KW-0472">Membrane</keyword>
<dbReference type="EMBL" id="LT629750">
    <property type="protein sequence ID" value="SDS32305.1"/>
    <property type="molecule type" value="Genomic_DNA"/>
</dbReference>
<keyword evidence="2" id="KW-1133">Transmembrane helix</keyword>
<evidence type="ECO:0000256" key="3">
    <source>
        <dbReference type="SAM" id="SignalP"/>
    </source>
</evidence>